<sequence>MARHTRASPIDIGITALEISQAEVGARIVALMVLLMLRGGSFEECEDGMRRSARYCARMRYHDLMALKYERKGIMERKVDRKERLQLTLCRVVEASSYSHLGFAVLQILASFSPVVGSQSVAAFVPVFPSTHSVIIETLSYSALEAAQFSDICMLTMRDKREICHQRMLEAPIRGLCTDACCSASPTSMATALKGFRFSSSYYLFWIQSMFGKLPGLEETWEREAGSQSMGFMGAEMAPGGLCMVQGVRADSLQEWQAVDARDCLVMPT</sequence>
<proteinExistence type="predicted"/>
<evidence type="ECO:0000313" key="1">
    <source>
        <dbReference type="EMBL" id="TFK46326.1"/>
    </source>
</evidence>
<gene>
    <name evidence="1" type="ORF">OE88DRAFT_1648710</name>
</gene>
<organism evidence="1 2">
    <name type="scientific">Heliocybe sulcata</name>
    <dbReference type="NCBI Taxonomy" id="5364"/>
    <lineage>
        <taxon>Eukaryota</taxon>
        <taxon>Fungi</taxon>
        <taxon>Dikarya</taxon>
        <taxon>Basidiomycota</taxon>
        <taxon>Agaricomycotina</taxon>
        <taxon>Agaricomycetes</taxon>
        <taxon>Gloeophyllales</taxon>
        <taxon>Gloeophyllaceae</taxon>
        <taxon>Heliocybe</taxon>
    </lineage>
</organism>
<evidence type="ECO:0000313" key="2">
    <source>
        <dbReference type="Proteomes" id="UP000305948"/>
    </source>
</evidence>
<dbReference type="Proteomes" id="UP000305948">
    <property type="component" value="Unassembled WGS sequence"/>
</dbReference>
<dbReference type="EMBL" id="ML213531">
    <property type="protein sequence ID" value="TFK46326.1"/>
    <property type="molecule type" value="Genomic_DNA"/>
</dbReference>
<accession>A0A5C3MPM1</accession>
<dbReference type="AlphaFoldDB" id="A0A5C3MPM1"/>
<protein>
    <submittedName>
        <fullName evidence="1">Uncharacterized protein</fullName>
    </submittedName>
</protein>
<reference evidence="1 2" key="1">
    <citation type="journal article" date="2019" name="Nat. Ecol. Evol.">
        <title>Megaphylogeny resolves global patterns of mushroom evolution.</title>
        <authorList>
            <person name="Varga T."/>
            <person name="Krizsan K."/>
            <person name="Foldi C."/>
            <person name="Dima B."/>
            <person name="Sanchez-Garcia M."/>
            <person name="Sanchez-Ramirez S."/>
            <person name="Szollosi G.J."/>
            <person name="Szarkandi J.G."/>
            <person name="Papp V."/>
            <person name="Albert L."/>
            <person name="Andreopoulos W."/>
            <person name="Angelini C."/>
            <person name="Antonin V."/>
            <person name="Barry K.W."/>
            <person name="Bougher N.L."/>
            <person name="Buchanan P."/>
            <person name="Buyck B."/>
            <person name="Bense V."/>
            <person name="Catcheside P."/>
            <person name="Chovatia M."/>
            <person name="Cooper J."/>
            <person name="Damon W."/>
            <person name="Desjardin D."/>
            <person name="Finy P."/>
            <person name="Geml J."/>
            <person name="Haridas S."/>
            <person name="Hughes K."/>
            <person name="Justo A."/>
            <person name="Karasinski D."/>
            <person name="Kautmanova I."/>
            <person name="Kiss B."/>
            <person name="Kocsube S."/>
            <person name="Kotiranta H."/>
            <person name="LaButti K.M."/>
            <person name="Lechner B.E."/>
            <person name="Liimatainen K."/>
            <person name="Lipzen A."/>
            <person name="Lukacs Z."/>
            <person name="Mihaltcheva S."/>
            <person name="Morgado L.N."/>
            <person name="Niskanen T."/>
            <person name="Noordeloos M.E."/>
            <person name="Ohm R.A."/>
            <person name="Ortiz-Santana B."/>
            <person name="Ovrebo C."/>
            <person name="Racz N."/>
            <person name="Riley R."/>
            <person name="Savchenko A."/>
            <person name="Shiryaev A."/>
            <person name="Soop K."/>
            <person name="Spirin V."/>
            <person name="Szebenyi C."/>
            <person name="Tomsovsky M."/>
            <person name="Tulloss R.E."/>
            <person name="Uehling J."/>
            <person name="Grigoriev I.V."/>
            <person name="Vagvolgyi C."/>
            <person name="Papp T."/>
            <person name="Martin F.M."/>
            <person name="Miettinen O."/>
            <person name="Hibbett D.S."/>
            <person name="Nagy L.G."/>
        </authorList>
    </citation>
    <scope>NUCLEOTIDE SEQUENCE [LARGE SCALE GENOMIC DNA]</scope>
    <source>
        <strain evidence="1 2">OMC1185</strain>
    </source>
</reference>
<name>A0A5C3MPM1_9AGAM</name>
<keyword evidence="2" id="KW-1185">Reference proteome</keyword>